<dbReference type="PANTHER" id="PTHR35010:SF2">
    <property type="entry name" value="BLL4672 PROTEIN"/>
    <property type="match status" value="1"/>
</dbReference>
<proteinExistence type="predicted"/>
<keyword evidence="3" id="KW-1185">Reference proteome</keyword>
<organism evidence="2 3">
    <name type="scientific">Nocardia otitidiscaviarum</name>
    <dbReference type="NCBI Taxonomy" id="1823"/>
    <lineage>
        <taxon>Bacteria</taxon>
        <taxon>Bacillati</taxon>
        <taxon>Actinomycetota</taxon>
        <taxon>Actinomycetes</taxon>
        <taxon>Mycobacteriales</taxon>
        <taxon>Nocardiaceae</taxon>
        <taxon>Nocardia</taxon>
    </lineage>
</organism>
<evidence type="ECO:0000313" key="2">
    <source>
        <dbReference type="EMBL" id="SUD48192.1"/>
    </source>
</evidence>
<name>A0A379JI13_9NOCA</name>
<feature type="domain" description="MmyB-like transcription regulator ligand binding" evidence="1">
    <location>
        <begin position="1"/>
        <end position="139"/>
    </location>
</feature>
<dbReference type="AlphaFoldDB" id="A0A379JI13"/>
<sequence>MNRAAAVLLTDFGALPPHERNLTRLVFLDEGMRDLYEDWPAKAADVVAYLRLDAARNPGDPAVTALIDDMCRDSAEFAELWRRHDIKDKTHGRYVYRHPMVGRIDLGYETLRLPDDPDQGLVAHTVERGSPSEVALRLLTSIDAPAATTRR</sequence>
<evidence type="ECO:0000313" key="3">
    <source>
        <dbReference type="Proteomes" id="UP000255467"/>
    </source>
</evidence>
<protein>
    <recommendedName>
        <fullName evidence="1">MmyB-like transcription regulator ligand binding domain-containing protein</fullName>
    </recommendedName>
</protein>
<dbReference type="Pfam" id="PF17765">
    <property type="entry name" value="MLTR_LBD"/>
    <property type="match status" value="1"/>
</dbReference>
<dbReference type="STRING" id="1406858.GCA_000710895_03663"/>
<reference evidence="2 3" key="1">
    <citation type="submission" date="2018-06" db="EMBL/GenBank/DDBJ databases">
        <authorList>
            <consortium name="Pathogen Informatics"/>
            <person name="Doyle S."/>
        </authorList>
    </citation>
    <scope>NUCLEOTIDE SEQUENCE [LARGE SCALE GENOMIC DNA]</scope>
    <source>
        <strain evidence="2 3">NCTC1934</strain>
    </source>
</reference>
<dbReference type="Gene3D" id="3.30.450.180">
    <property type="match status" value="1"/>
</dbReference>
<dbReference type="RefSeq" id="WP_255222058.1">
    <property type="nucleotide sequence ID" value="NZ_UGRY01000004.1"/>
</dbReference>
<gene>
    <name evidence="2" type="ORF">NCTC1934_05520</name>
</gene>
<dbReference type="EMBL" id="UGRY01000004">
    <property type="protein sequence ID" value="SUD48192.1"/>
    <property type="molecule type" value="Genomic_DNA"/>
</dbReference>
<accession>A0A379JI13</accession>
<dbReference type="Proteomes" id="UP000255467">
    <property type="component" value="Unassembled WGS sequence"/>
</dbReference>
<dbReference type="InterPro" id="IPR041413">
    <property type="entry name" value="MLTR_LBD"/>
</dbReference>
<evidence type="ECO:0000259" key="1">
    <source>
        <dbReference type="Pfam" id="PF17765"/>
    </source>
</evidence>
<dbReference type="PANTHER" id="PTHR35010">
    <property type="entry name" value="BLL4672 PROTEIN-RELATED"/>
    <property type="match status" value="1"/>
</dbReference>